<evidence type="ECO:0000313" key="3">
    <source>
        <dbReference type="Proteomes" id="UP001632038"/>
    </source>
</evidence>
<feature type="transmembrane region" description="Helical" evidence="1">
    <location>
        <begin position="36"/>
        <end position="56"/>
    </location>
</feature>
<proteinExistence type="predicted"/>
<comment type="caution">
    <text evidence="2">The sequence shown here is derived from an EMBL/GenBank/DDBJ whole genome shotgun (WGS) entry which is preliminary data.</text>
</comment>
<gene>
    <name evidence="2" type="ORF">CASFOL_012843</name>
</gene>
<protein>
    <submittedName>
        <fullName evidence="2">Uncharacterized protein</fullName>
    </submittedName>
</protein>
<evidence type="ECO:0000313" key="2">
    <source>
        <dbReference type="EMBL" id="KAL3642028.1"/>
    </source>
</evidence>
<keyword evidence="1" id="KW-1133">Transmembrane helix</keyword>
<reference evidence="3" key="1">
    <citation type="journal article" date="2024" name="IScience">
        <title>Strigolactones Initiate the Formation of Haustorium-like Structures in Castilleja.</title>
        <authorList>
            <person name="Buerger M."/>
            <person name="Peterson D."/>
            <person name="Chory J."/>
        </authorList>
    </citation>
    <scope>NUCLEOTIDE SEQUENCE [LARGE SCALE GENOMIC DNA]</scope>
</reference>
<dbReference type="Proteomes" id="UP001632038">
    <property type="component" value="Unassembled WGS sequence"/>
</dbReference>
<keyword evidence="1" id="KW-0472">Membrane</keyword>
<keyword evidence="3" id="KW-1185">Reference proteome</keyword>
<dbReference type="AlphaFoldDB" id="A0ABD3DI86"/>
<organism evidence="2 3">
    <name type="scientific">Castilleja foliolosa</name>
    <dbReference type="NCBI Taxonomy" id="1961234"/>
    <lineage>
        <taxon>Eukaryota</taxon>
        <taxon>Viridiplantae</taxon>
        <taxon>Streptophyta</taxon>
        <taxon>Embryophyta</taxon>
        <taxon>Tracheophyta</taxon>
        <taxon>Spermatophyta</taxon>
        <taxon>Magnoliopsida</taxon>
        <taxon>eudicotyledons</taxon>
        <taxon>Gunneridae</taxon>
        <taxon>Pentapetalae</taxon>
        <taxon>asterids</taxon>
        <taxon>lamiids</taxon>
        <taxon>Lamiales</taxon>
        <taxon>Orobanchaceae</taxon>
        <taxon>Pedicularideae</taxon>
        <taxon>Castillejinae</taxon>
        <taxon>Castilleja</taxon>
    </lineage>
</organism>
<sequence>MAIPKNKNKIGIGNNGQLYPGIQEDPRTRLSLIVKAYSIMCIQLLLIFGMCLVMTLTHPVRDFIRTSAGSHLRFAITAITFI</sequence>
<keyword evidence="1" id="KW-0812">Transmembrane</keyword>
<accession>A0ABD3DI86</accession>
<dbReference type="EMBL" id="JAVIJP010000016">
    <property type="protein sequence ID" value="KAL3642028.1"/>
    <property type="molecule type" value="Genomic_DNA"/>
</dbReference>
<evidence type="ECO:0000256" key="1">
    <source>
        <dbReference type="SAM" id="Phobius"/>
    </source>
</evidence>
<name>A0ABD3DI86_9LAMI</name>